<keyword evidence="5" id="KW-0411">Iron-sulfur</keyword>
<comment type="cofactor">
    <cofactor evidence="1">
        <name>[4Fe-4S] cluster</name>
        <dbReference type="ChEBI" id="CHEBI:49883"/>
    </cofactor>
</comment>
<keyword evidence="2" id="KW-0949">S-adenosyl-L-methionine</keyword>
<dbReference type="AlphaFoldDB" id="A0A2S0P9A8"/>
<evidence type="ECO:0000313" key="8">
    <source>
        <dbReference type="Proteomes" id="UP000244173"/>
    </source>
</evidence>
<dbReference type="InterPro" id="IPR058240">
    <property type="entry name" value="rSAM_sf"/>
</dbReference>
<accession>A0A2S0P9A8</accession>
<dbReference type="PANTHER" id="PTHR11228">
    <property type="entry name" value="RADICAL SAM DOMAIN PROTEIN"/>
    <property type="match status" value="1"/>
</dbReference>
<reference evidence="7 8" key="1">
    <citation type="submission" date="2018-04" db="EMBL/GenBank/DDBJ databases">
        <title>Denitrifier Microvirgula.</title>
        <authorList>
            <person name="Anderson E."/>
            <person name="Jang J."/>
            <person name="Ishii S."/>
        </authorList>
    </citation>
    <scope>NUCLEOTIDE SEQUENCE [LARGE SCALE GENOMIC DNA]</scope>
    <source>
        <strain evidence="7 8">BE2.4</strain>
    </source>
</reference>
<evidence type="ECO:0000313" key="7">
    <source>
        <dbReference type="EMBL" id="AVY93979.1"/>
    </source>
</evidence>
<dbReference type="STRING" id="1122240.GCA_000620105_02132"/>
<sequence length="255" mass="27524">MSASRASSKNVSTSMNPVPVIERQATAVTGGLPVAGVEPFSTCDWPGRLVATVFVAGCPWRCGYCHNAGIQSRDAGTLDWDTVRRRLAPRAGFLDGVVFSGGEPTLAPQLPDWMDEMRALGFGIGLHTAGIYPDRLARVAKRADWIGLDVKAAPGGIDAVTRVPGSEARVWRALDIVQASGTPFECRTTLDPGCMNAEDLYRLADTLAARGIRQVALQLGRQADGLPLSDPARWPGAAVLDYWRERFVSFSWREA</sequence>
<dbReference type="PROSITE" id="PS51918">
    <property type="entry name" value="RADICAL_SAM"/>
    <property type="match status" value="1"/>
</dbReference>
<dbReference type="InterPro" id="IPR013785">
    <property type="entry name" value="Aldolase_TIM"/>
</dbReference>
<dbReference type="GO" id="GO:0051536">
    <property type="term" value="F:iron-sulfur cluster binding"/>
    <property type="evidence" value="ECO:0007669"/>
    <property type="project" value="UniProtKB-KW"/>
</dbReference>
<evidence type="ECO:0000256" key="3">
    <source>
        <dbReference type="ARBA" id="ARBA00022723"/>
    </source>
</evidence>
<dbReference type="EMBL" id="CP028519">
    <property type="protein sequence ID" value="AVY93979.1"/>
    <property type="molecule type" value="Genomic_DNA"/>
</dbReference>
<dbReference type="PANTHER" id="PTHR11228:SF27">
    <property type="entry name" value="GLYCYL-RADICAL ENZYME ACTIVATING ENZYME MJ1227-RELATED"/>
    <property type="match status" value="1"/>
</dbReference>
<evidence type="ECO:0000256" key="1">
    <source>
        <dbReference type="ARBA" id="ARBA00001966"/>
    </source>
</evidence>
<dbReference type="Gene3D" id="3.20.20.70">
    <property type="entry name" value="Aldolase class I"/>
    <property type="match status" value="1"/>
</dbReference>
<dbReference type="InterPro" id="IPR007197">
    <property type="entry name" value="rSAM"/>
</dbReference>
<keyword evidence="4" id="KW-0408">Iron</keyword>
<dbReference type="GO" id="GO:0003824">
    <property type="term" value="F:catalytic activity"/>
    <property type="evidence" value="ECO:0007669"/>
    <property type="project" value="InterPro"/>
</dbReference>
<dbReference type="InterPro" id="IPR050377">
    <property type="entry name" value="Radical_SAM_PqqE_MftC-like"/>
</dbReference>
<dbReference type="Pfam" id="PF04055">
    <property type="entry name" value="Radical_SAM"/>
    <property type="match status" value="1"/>
</dbReference>
<dbReference type="KEGG" id="maer:DAI18_07930"/>
<dbReference type="NCBIfam" id="TIGR02495">
    <property type="entry name" value="NrdG2"/>
    <property type="match status" value="1"/>
</dbReference>
<dbReference type="SUPFAM" id="SSF102114">
    <property type="entry name" value="Radical SAM enzymes"/>
    <property type="match status" value="1"/>
</dbReference>
<dbReference type="SFLD" id="SFLDG01094">
    <property type="entry name" value="Uncharacterised_Radical_SAM_Su"/>
    <property type="match status" value="1"/>
</dbReference>
<proteinExistence type="predicted"/>
<evidence type="ECO:0000256" key="4">
    <source>
        <dbReference type="ARBA" id="ARBA00023004"/>
    </source>
</evidence>
<evidence type="ECO:0000256" key="2">
    <source>
        <dbReference type="ARBA" id="ARBA00022691"/>
    </source>
</evidence>
<keyword evidence="8" id="KW-1185">Reference proteome</keyword>
<organism evidence="7 8">
    <name type="scientific">Microvirgula aerodenitrificans</name>
    <dbReference type="NCBI Taxonomy" id="57480"/>
    <lineage>
        <taxon>Bacteria</taxon>
        <taxon>Pseudomonadati</taxon>
        <taxon>Pseudomonadota</taxon>
        <taxon>Betaproteobacteria</taxon>
        <taxon>Neisseriales</taxon>
        <taxon>Aquaspirillaceae</taxon>
        <taxon>Microvirgula</taxon>
    </lineage>
</organism>
<evidence type="ECO:0000256" key="5">
    <source>
        <dbReference type="ARBA" id="ARBA00023014"/>
    </source>
</evidence>
<feature type="domain" description="Radical SAM core" evidence="6">
    <location>
        <begin position="45"/>
        <end position="255"/>
    </location>
</feature>
<dbReference type="CDD" id="cd01335">
    <property type="entry name" value="Radical_SAM"/>
    <property type="match status" value="1"/>
</dbReference>
<dbReference type="SFLD" id="SFLDS00029">
    <property type="entry name" value="Radical_SAM"/>
    <property type="match status" value="1"/>
</dbReference>
<protein>
    <submittedName>
        <fullName evidence="7">Anaerobic ribonucleoside-triphosphate reductase activating protein</fullName>
    </submittedName>
</protein>
<evidence type="ECO:0000259" key="6">
    <source>
        <dbReference type="PROSITE" id="PS51918"/>
    </source>
</evidence>
<keyword evidence="3" id="KW-0479">Metal-binding</keyword>
<dbReference type="Proteomes" id="UP000244173">
    <property type="component" value="Chromosome"/>
</dbReference>
<dbReference type="InterPro" id="IPR012840">
    <property type="entry name" value="NrdG2"/>
</dbReference>
<gene>
    <name evidence="7" type="ORF">DAI18_07930</name>
</gene>
<dbReference type="GO" id="GO:0046872">
    <property type="term" value="F:metal ion binding"/>
    <property type="evidence" value="ECO:0007669"/>
    <property type="project" value="UniProtKB-KW"/>
</dbReference>
<name>A0A2S0P9A8_9NEIS</name>